<keyword evidence="2" id="KW-1185">Reference proteome</keyword>
<accession>A0A9E6XYG5</accession>
<dbReference type="Proteomes" id="UP001162834">
    <property type="component" value="Chromosome"/>
</dbReference>
<name>A0A9E6XYG5_9ACTN</name>
<evidence type="ECO:0000313" key="1">
    <source>
        <dbReference type="EMBL" id="UGS36111.1"/>
    </source>
</evidence>
<protein>
    <submittedName>
        <fullName evidence="1">Uncharacterized protein</fullName>
    </submittedName>
</protein>
<dbReference type="EMBL" id="CP087164">
    <property type="protein sequence ID" value="UGS36111.1"/>
    <property type="molecule type" value="Genomic_DNA"/>
</dbReference>
<gene>
    <name evidence="1" type="ORF">DSM104329_02511</name>
</gene>
<sequence>MRVRSPLNRILLMETTYLVTYDLRGCDETSADYADLITEIGAYANCRRIMLSTWLIVSEWTAKEILDDLARHIDRNDRCSYAPSASLPRGAT</sequence>
<dbReference type="KEGG" id="sbae:DSM104329_02511"/>
<reference evidence="1" key="1">
    <citation type="journal article" date="2022" name="Int. J. Syst. Evol. Microbiol.">
        <title>Pseudomonas aegrilactucae sp. nov. and Pseudomonas morbosilactucae sp. nov., pathogens causing bacterial rot of lettuce in Japan.</title>
        <authorList>
            <person name="Sawada H."/>
            <person name="Fujikawa T."/>
            <person name="Satou M."/>
        </authorList>
    </citation>
    <scope>NUCLEOTIDE SEQUENCE</scope>
    <source>
        <strain evidence="1">0166_1</strain>
    </source>
</reference>
<organism evidence="1 2">
    <name type="scientific">Capillimicrobium parvum</name>
    <dbReference type="NCBI Taxonomy" id="2884022"/>
    <lineage>
        <taxon>Bacteria</taxon>
        <taxon>Bacillati</taxon>
        <taxon>Actinomycetota</taxon>
        <taxon>Thermoleophilia</taxon>
        <taxon>Solirubrobacterales</taxon>
        <taxon>Capillimicrobiaceae</taxon>
        <taxon>Capillimicrobium</taxon>
    </lineage>
</organism>
<dbReference type="AlphaFoldDB" id="A0A9E6XYG5"/>
<proteinExistence type="predicted"/>
<evidence type="ECO:0000313" key="2">
    <source>
        <dbReference type="Proteomes" id="UP001162834"/>
    </source>
</evidence>